<evidence type="ECO:0000313" key="1">
    <source>
        <dbReference type="EMBL" id="KAF7137284.1"/>
    </source>
</evidence>
<dbReference type="EMBL" id="WJXA01000007">
    <property type="protein sequence ID" value="KAF7137284.1"/>
    <property type="molecule type" value="Genomic_DNA"/>
</dbReference>
<comment type="caution">
    <text evidence="1">The sequence shown here is derived from an EMBL/GenBank/DDBJ whole genome shotgun (WGS) entry which is preliminary data.</text>
</comment>
<dbReference type="OrthoDB" id="1938625at2759"/>
<reference evidence="1" key="1">
    <citation type="submission" date="2019-11" db="EMBL/GenBank/DDBJ databases">
        <authorList>
            <person name="Liu Y."/>
            <person name="Hou J."/>
            <person name="Li T.-Q."/>
            <person name="Guan C.-H."/>
            <person name="Wu X."/>
            <person name="Wu H.-Z."/>
            <person name="Ling F."/>
            <person name="Zhang R."/>
            <person name="Shi X.-G."/>
            <person name="Ren J.-P."/>
            <person name="Chen E.-F."/>
            <person name="Sun J.-M."/>
        </authorList>
    </citation>
    <scope>NUCLEOTIDE SEQUENCE</scope>
    <source>
        <strain evidence="1">Adult_tree_wgs_1</strain>
        <tissue evidence="1">Leaves</tissue>
    </source>
</reference>
<evidence type="ECO:0000313" key="2">
    <source>
        <dbReference type="Proteomes" id="UP000626092"/>
    </source>
</evidence>
<protein>
    <submittedName>
        <fullName evidence="1">Uncharacterized protein</fullName>
    </submittedName>
</protein>
<gene>
    <name evidence="1" type="ORF">RHSIM_Rhsim07G0156200</name>
</gene>
<proteinExistence type="predicted"/>
<dbReference type="Proteomes" id="UP000626092">
    <property type="component" value="Unassembled WGS sequence"/>
</dbReference>
<sequence length="352" mass="39360">MIFCKGEIPSIKHIRNALSEFEALSGLSASPGKSSIFFSGVNGRVKETILQELGFQEGSLPVSDEVGFEGVEAQHQQNLGFSSVHSWTVSYKFEVTRRKGFSLFQTTVFSSADFIFNHGESVQREKGVETSTGNLTDLVSKSALEFQDLILRYQLNPELLACGSFLRQKVSPVTLTQLRRSCSNCIWRRAAAHRKWWGPVQIWWILQRIVRNPRRFSGGTKQPRVTCYGEIRVWFLPDLPLAGSNLDHSRFEYMLWYFTRRTRPVLAEGPATGVHGLPTLGSRFNLDAPAFGSALLLKGLGRSSYTTQAVELPNFGAKILLRLFASTAVVVQRHVAVAFERQQVDGSLSILS</sequence>
<dbReference type="AlphaFoldDB" id="A0A834LJY1"/>
<organism evidence="1 2">
    <name type="scientific">Rhododendron simsii</name>
    <name type="common">Sims's rhododendron</name>
    <dbReference type="NCBI Taxonomy" id="118357"/>
    <lineage>
        <taxon>Eukaryota</taxon>
        <taxon>Viridiplantae</taxon>
        <taxon>Streptophyta</taxon>
        <taxon>Embryophyta</taxon>
        <taxon>Tracheophyta</taxon>
        <taxon>Spermatophyta</taxon>
        <taxon>Magnoliopsida</taxon>
        <taxon>eudicotyledons</taxon>
        <taxon>Gunneridae</taxon>
        <taxon>Pentapetalae</taxon>
        <taxon>asterids</taxon>
        <taxon>Ericales</taxon>
        <taxon>Ericaceae</taxon>
        <taxon>Ericoideae</taxon>
        <taxon>Rhodoreae</taxon>
        <taxon>Rhododendron</taxon>
    </lineage>
</organism>
<accession>A0A834LJY1</accession>
<keyword evidence="2" id="KW-1185">Reference proteome</keyword>
<name>A0A834LJY1_RHOSS</name>